<gene>
    <name evidence="3" type="ORF">BS50DRAFT_149952</name>
</gene>
<evidence type="ECO:0000256" key="1">
    <source>
        <dbReference type="SAM" id="MobiDB-lite"/>
    </source>
</evidence>
<dbReference type="AlphaFoldDB" id="A0A2T2N7I5"/>
<keyword evidence="4" id="KW-1185">Reference proteome</keyword>
<accession>A0A2T2N7I5</accession>
<dbReference type="Proteomes" id="UP000240883">
    <property type="component" value="Unassembled WGS sequence"/>
</dbReference>
<organism evidence="3 4">
    <name type="scientific">Corynespora cassiicola Philippines</name>
    <dbReference type="NCBI Taxonomy" id="1448308"/>
    <lineage>
        <taxon>Eukaryota</taxon>
        <taxon>Fungi</taxon>
        <taxon>Dikarya</taxon>
        <taxon>Ascomycota</taxon>
        <taxon>Pezizomycotina</taxon>
        <taxon>Dothideomycetes</taxon>
        <taxon>Pleosporomycetidae</taxon>
        <taxon>Pleosporales</taxon>
        <taxon>Corynesporascaceae</taxon>
        <taxon>Corynespora</taxon>
    </lineage>
</organism>
<feature type="region of interest" description="Disordered" evidence="1">
    <location>
        <begin position="175"/>
        <end position="195"/>
    </location>
</feature>
<evidence type="ECO:0000313" key="3">
    <source>
        <dbReference type="EMBL" id="PSN61397.1"/>
    </source>
</evidence>
<feature type="transmembrane region" description="Helical" evidence="2">
    <location>
        <begin position="205"/>
        <end position="226"/>
    </location>
</feature>
<protein>
    <submittedName>
        <fullName evidence="3">Uncharacterized protein</fullName>
    </submittedName>
</protein>
<keyword evidence="2" id="KW-0472">Membrane</keyword>
<evidence type="ECO:0000313" key="4">
    <source>
        <dbReference type="Proteomes" id="UP000240883"/>
    </source>
</evidence>
<keyword evidence="2" id="KW-1133">Transmembrane helix</keyword>
<reference evidence="3 4" key="1">
    <citation type="journal article" date="2018" name="Front. Microbiol.">
        <title>Genome-Wide Analysis of Corynespora cassiicola Leaf Fall Disease Putative Effectors.</title>
        <authorList>
            <person name="Lopez D."/>
            <person name="Ribeiro S."/>
            <person name="Label P."/>
            <person name="Fumanal B."/>
            <person name="Venisse J.S."/>
            <person name="Kohler A."/>
            <person name="de Oliveira R.R."/>
            <person name="Labutti K."/>
            <person name="Lipzen A."/>
            <person name="Lail K."/>
            <person name="Bauer D."/>
            <person name="Ohm R.A."/>
            <person name="Barry K.W."/>
            <person name="Spatafora J."/>
            <person name="Grigoriev I.V."/>
            <person name="Martin F.M."/>
            <person name="Pujade-Renaud V."/>
        </authorList>
    </citation>
    <scope>NUCLEOTIDE SEQUENCE [LARGE SCALE GENOMIC DNA]</scope>
    <source>
        <strain evidence="3 4">Philippines</strain>
    </source>
</reference>
<keyword evidence="2" id="KW-0812">Transmembrane</keyword>
<dbReference type="EMBL" id="KZ678144">
    <property type="protein sequence ID" value="PSN61397.1"/>
    <property type="molecule type" value="Genomic_DNA"/>
</dbReference>
<evidence type="ECO:0000256" key="2">
    <source>
        <dbReference type="SAM" id="Phobius"/>
    </source>
</evidence>
<sequence length="232" mass="25246">MLDGATRWLLRSLAPPATTSSPDRWSPCETRHQLRKKKVRGTTLPPLLLAGRPPHGPNCSRPDFAVNVSLHPPSKCLSAAPHRHSILARFERDPATATGMGQYTLLRRHGFADTACSTPLQRRSATGLVRWGPGRKAGGQASRAPGASEPFVCCRIGSHVLSCFPTAAGPLPSLPPPRLASPLSSMPERSQQQSRFSSQHIRFRFRMLGTTYLLASHAYVAVFLRVGALQFA</sequence>
<feature type="compositionally biased region" description="Low complexity" evidence="1">
    <location>
        <begin position="180"/>
        <end position="195"/>
    </location>
</feature>
<name>A0A2T2N7I5_CORCC</name>
<feature type="region of interest" description="Disordered" evidence="1">
    <location>
        <begin position="15"/>
        <end position="37"/>
    </location>
</feature>
<proteinExistence type="predicted"/>